<dbReference type="RefSeq" id="XP_071928125.1">
    <property type="nucleotide sequence ID" value="XM_072072024.1"/>
</dbReference>
<evidence type="ECO:0000313" key="2">
    <source>
        <dbReference type="RefSeq" id="XP_071928125.1"/>
    </source>
</evidence>
<sequence length="162" mass="19045">MDFVSGLPRIQKGHDVVWVIVDRLSKSAHFFPFNMKYFLEKLIKLYMDEIVRLHGISDDVGERKALNPAAIPLVEEAYDKVNLIRQKLQTAQSRQKSYADYRIKDLEFEIGDKKYHPDPTHILQLEDAEVDESLTYKERPVQLLNRKVKELRNKRIPLVKVL</sequence>
<keyword evidence="1" id="KW-1185">Reference proteome</keyword>
<evidence type="ECO:0008006" key="3">
    <source>
        <dbReference type="Google" id="ProtNLM"/>
    </source>
</evidence>
<organism evidence="1 2">
    <name type="scientific">Coffea arabica</name>
    <name type="common">Arabian coffee</name>
    <dbReference type="NCBI Taxonomy" id="13443"/>
    <lineage>
        <taxon>Eukaryota</taxon>
        <taxon>Viridiplantae</taxon>
        <taxon>Streptophyta</taxon>
        <taxon>Embryophyta</taxon>
        <taxon>Tracheophyta</taxon>
        <taxon>Spermatophyta</taxon>
        <taxon>Magnoliopsida</taxon>
        <taxon>eudicotyledons</taxon>
        <taxon>Gunneridae</taxon>
        <taxon>Pentapetalae</taxon>
        <taxon>asterids</taxon>
        <taxon>lamiids</taxon>
        <taxon>Gentianales</taxon>
        <taxon>Rubiaceae</taxon>
        <taxon>Ixoroideae</taxon>
        <taxon>Gardenieae complex</taxon>
        <taxon>Bertiereae - Coffeeae clade</taxon>
        <taxon>Coffeeae</taxon>
        <taxon>Coffea</taxon>
    </lineage>
</organism>
<evidence type="ECO:0000313" key="1">
    <source>
        <dbReference type="Proteomes" id="UP001652660"/>
    </source>
</evidence>
<dbReference type="PANTHER" id="PTHR45835">
    <property type="entry name" value="YALI0A06105P"/>
    <property type="match status" value="1"/>
</dbReference>
<gene>
    <name evidence="2" type="primary">LOC140021258</name>
</gene>
<dbReference type="GeneID" id="140021258"/>
<reference evidence="2" key="1">
    <citation type="submission" date="2025-08" db="UniProtKB">
        <authorList>
            <consortium name="RefSeq"/>
        </authorList>
    </citation>
    <scope>IDENTIFICATION</scope>
    <source>
        <tissue evidence="2">Leaves</tissue>
    </source>
</reference>
<dbReference type="PANTHER" id="PTHR45835:SF99">
    <property type="entry name" value="CHROMO DOMAIN-CONTAINING PROTEIN-RELATED"/>
    <property type="match status" value="1"/>
</dbReference>
<name>A0ABM4W8L7_COFAR</name>
<protein>
    <recommendedName>
        <fullName evidence="3">Retrotransposon protein, putative, Ty3-gypsy subclass</fullName>
    </recommendedName>
</protein>
<proteinExistence type="predicted"/>
<accession>A0ABM4W8L7</accession>
<dbReference type="Proteomes" id="UP001652660">
    <property type="component" value="Chromosome 11e"/>
</dbReference>